<accession>A0A0F9EZC4</accession>
<reference evidence="1" key="1">
    <citation type="journal article" date="2015" name="Nature">
        <title>Complex archaea that bridge the gap between prokaryotes and eukaryotes.</title>
        <authorList>
            <person name="Spang A."/>
            <person name="Saw J.H."/>
            <person name="Jorgensen S.L."/>
            <person name="Zaremba-Niedzwiedzka K."/>
            <person name="Martijn J."/>
            <person name="Lind A.E."/>
            <person name="van Eijk R."/>
            <person name="Schleper C."/>
            <person name="Guy L."/>
            <person name="Ettema T.J."/>
        </authorList>
    </citation>
    <scope>NUCLEOTIDE SEQUENCE</scope>
</reference>
<dbReference type="EMBL" id="LAZR01023162">
    <property type="protein sequence ID" value="KKL79468.1"/>
    <property type="molecule type" value="Genomic_DNA"/>
</dbReference>
<comment type="caution">
    <text evidence="1">The sequence shown here is derived from an EMBL/GenBank/DDBJ whole genome shotgun (WGS) entry which is preliminary data.</text>
</comment>
<dbReference type="AlphaFoldDB" id="A0A0F9EZC4"/>
<organism evidence="1">
    <name type="scientific">marine sediment metagenome</name>
    <dbReference type="NCBI Taxonomy" id="412755"/>
    <lineage>
        <taxon>unclassified sequences</taxon>
        <taxon>metagenomes</taxon>
        <taxon>ecological metagenomes</taxon>
    </lineage>
</organism>
<gene>
    <name evidence="1" type="ORF">LCGC14_2014530</name>
</gene>
<proteinExistence type="predicted"/>
<protein>
    <submittedName>
        <fullName evidence="1">Uncharacterized protein</fullName>
    </submittedName>
</protein>
<name>A0A0F9EZC4_9ZZZZ</name>
<sequence length="87" mass="9605">MCKWGTDREVVIARHISVDSCIADEVVSLNQLGVYTEGCCCGHHKVAAQALIRASSVDRARELGYNPVYYDNDNGLFEIKLKGGVFQ</sequence>
<evidence type="ECO:0000313" key="1">
    <source>
        <dbReference type="EMBL" id="KKL79468.1"/>
    </source>
</evidence>